<dbReference type="EMBL" id="LAVA02000058">
    <property type="protein sequence ID" value="OIJ65401.1"/>
    <property type="molecule type" value="Genomic_DNA"/>
</dbReference>
<dbReference type="InterPro" id="IPR002563">
    <property type="entry name" value="Flavin_Rdtase-like_dom"/>
</dbReference>
<evidence type="ECO:0000313" key="4">
    <source>
        <dbReference type="EMBL" id="OIJ65401.1"/>
    </source>
</evidence>
<gene>
    <name evidence="4" type="ORF">WN71_024350</name>
</gene>
<dbReference type="STRING" id="1428628.WN71_024350"/>
<dbReference type="InterPro" id="IPR050268">
    <property type="entry name" value="NADH-dep_flavin_reductase"/>
</dbReference>
<dbReference type="OrthoDB" id="9792858at2"/>
<keyword evidence="2" id="KW-0560">Oxidoreductase</keyword>
<feature type="domain" description="Flavin reductase like" evidence="3">
    <location>
        <begin position="17"/>
        <end position="161"/>
    </location>
</feature>
<proteinExistence type="inferred from homology"/>
<dbReference type="GO" id="GO:0010181">
    <property type="term" value="F:FMN binding"/>
    <property type="evidence" value="ECO:0007669"/>
    <property type="project" value="InterPro"/>
</dbReference>
<dbReference type="Gene3D" id="2.30.110.10">
    <property type="entry name" value="Electron Transport, Fmn-binding Protein, Chain A"/>
    <property type="match status" value="1"/>
</dbReference>
<dbReference type="AlphaFoldDB" id="A0A1J4NSF1"/>
<protein>
    <submittedName>
        <fullName evidence="4">Flavin reductase</fullName>
    </submittedName>
</protein>
<accession>A0A1J4NSF1</accession>
<dbReference type="PANTHER" id="PTHR30466:SF11">
    <property type="entry name" value="FLAVIN-DEPENDENT MONOOXYGENASE, REDUCTASE SUBUNIT HSAB"/>
    <property type="match status" value="1"/>
</dbReference>
<dbReference type="SUPFAM" id="SSF50475">
    <property type="entry name" value="FMN-binding split barrel"/>
    <property type="match status" value="1"/>
</dbReference>
<keyword evidence="5" id="KW-1185">Reference proteome</keyword>
<dbReference type="RefSeq" id="WP_046589858.1">
    <property type="nucleotide sequence ID" value="NZ_LAVA02000058.1"/>
</dbReference>
<name>A0A1J4NSF1_9ACTN</name>
<dbReference type="SMART" id="SM00903">
    <property type="entry name" value="Flavin_Reduct"/>
    <property type="match status" value="1"/>
</dbReference>
<dbReference type="Pfam" id="PF01613">
    <property type="entry name" value="Flavin_Reduct"/>
    <property type="match status" value="1"/>
</dbReference>
<dbReference type="Proteomes" id="UP000034196">
    <property type="component" value="Unassembled WGS sequence"/>
</dbReference>
<reference evidence="4" key="1">
    <citation type="submission" date="2016-10" db="EMBL/GenBank/DDBJ databases">
        <title>Genome sequence of Streptomyces mangrovisoli MUSC 149.</title>
        <authorList>
            <person name="Lee L.-H."/>
            <person name="Ser H.-L."/>
        </authorList>
    </citation>
    <scope>NUCLEOTIDE SEQUENCE [LARGE SCALE GENOMIC DNA]</scope>
    <source>
        <strain evidence="4">MUSC 149</strain>
    </source>
</reference>
<evidence type="ECO:0000256" key="2">
    <source>
        <dbReference type="ARBA" id="ARBA00023002"/>
    </source>
</evidence>
<organism evidence="4 5">
    <name type="scientific">Streptomyces mangrovisoli</name>
    <dbReference type="NCBI Taxonomy" id="1428628"/>
    <lineage>
        <taxon>Bacteria</taxon>
        <taxon>Bacillati</taxon>
        <taxon>Actinomycetota</taxon>
        <taxon>Actinomycetes</taxon>
        <taxon>Kitasatosporales</taxon>
        <taxon>Streptomycetaceae</taxon>
        <taxon>Streptomyces</taxon>
    </lineage>
</organism>
<dbReference type="PANTHER" id="PTHR30466">
    <property type="entry name" value="FLAVIN REDUCTASE"/>
    <property type="match status" value="1"/>
</dbReference>
<evidence type="ECO:0000313" key="5">
    <source>
        <dbReference type="Proteomes" id="UP000034196"/>
    </source>
</evidence>
<evidence type="ECO:0000259" key="3">
    <source>
        <dbReference type="SMART" id="SM00903"/>
    </source>
</evidence>
<evidence type="ECO:0000256" key="1">
    <source>
        <dbReference type="ARBA" id="ARBA00008898"/>
    </source>
</evidence>
<comment type="caution">
    <text evidence="4">The sequence shown here is derived from an EMBL/GenBank/DDBJ whole genome shotgun (WGS) entry which is preliminary data.</text>
</comment>
<sequence length="177" mass="18588">MTTLRDVRDTRVLRDAYGCFPSGVAAVCGLVDGSPVGMAVSSFTSVSLTPALVSVCLRNSSATWDRLSRLPRLGVSVLAEHQDGVCRQLSRGGPDGRFHGLGWRRSDAGAVFVGGAAAWFDCSVFALLPGGDHTVALLEVHGLSRDQDRSPLVFHGGLFRRLAPGAEVGRAAEAGRG</sequence>
<comment type="similarity">
    <text evidence="1">Belongs to the non-flavoprotein flavin reductase family.</text>
</comment>
<dbReference type="InterPro" id="IPR012349">
    <property type="entry name" value="Split_barrel_FMN-bd"/>
</dbReference>
<dbReference type="GO" id="GO:0042602">
    <property type="term" value="F:riboflavin reductase (NADPH) activity"/>
    <property type="evidence" value="ECO:0007669"/>
    <property type="project" value="TreeGrafter"/>
</dbReference>